<gene>
    <name evidence="2" type="ORF">TFUB20_02203</name>
</gene>
<dbReference type="EMBL" id="FMMM01000078">
    <property type="protein sequence ID" value="SCQ23909.1"/>
    <property type="molecule type" value="Genomic_DNA"/>
</dbReference>
<keyword evidence="1" id="KW-0812">Transmembrane</keyword>
<keyword evidence="1" id="KW-0472">Membrane</keyword>
<protein>
    <submittedName>
        <fullName evidence="2">Uncharacterized protein</fullName>
    </submittedName>
</protein>
<reference evidence="2 3" key="1">
    <citation type="submission" date="2016-09" db="EMBL/GenBank/DDBJ databases">
        <authorList>
            <person name="Capua I."/>
            <person name="De Benedictis P."/>
            <person name="Joannis T."/>
            <person name="Lombin L.H."/>
            <person name="Cattoli G."/>
        </authorList>
    </citation>
    <scope>NUCLEOTIDE SEQUENCE [LARGE SCALE GENOMIC DNA]</scope>
    <source>
        <strain evidence="2 3">UB20</strain>
    </source>
</reference>
<evidence type="ECO:0000313" key="3">
    <source>
        <dbReference type="Proteomes" id="UP000182057"/>
    </source>
</evidence>
<organism evidence="2 3">
    <name type="scientific">Tannerella forsythia</name>
    <name type="common">Bacteroides forsythus</name>
    <dbReference type="NCBI Taxonomy" id="28112"/>
    <lineage>
        <taxon>Bacteria</taxon>
        <taxon>Pseudomonadati</taxon>
        <taxon>Bacteroidota</taxon>
        <taxon>Bacteroidia</taxon>
        <taxon>Bacteroidales</taxon>
        <taxon>Tannerellaceae</taxon>
        <taxon>Tannerella</taxon>
    </lineage>
</organism>
<accession>A0A1D3UR98</accession>
<name>A0A1D3UR98_TANFO</name>
<sequence>MNEDGDVEKYSRTEVAREKKNTYLCVEIVMISIWYYIKKQIH</sequence>
<evidence type="ECO:0000313" key="2">
    <source>
        <dbReference type="EMBL" id="SCQ23909.1"/>
    </source>
</evidence>
<dbReference type="Proteomes" id="UP000182057">
    <property type="component" value="Unassembled WGS sequence"/>
</dbReference>
<feature type="transmembrane region" description="Helical" evidence="1">
    <location>
        <begin position="21"/>
        <end position="37"/>
    </location>
</feature>
<evidence type="ECO:0000256" key="1">
    <source>
        <dbReference type="SAM" id="Phobius"/>
    </source>
</evidence>
<keyword evidence="1" id="KW-1133">Transmembrane helix</keyword>
<proteinExistence type="predicted"/>
<dbReference type="AlphaFoldDB" id="A0A1D3UR98"/>